<comment type="caution">
    <text evidence="7">The sequence shown here is derived from an EMBL/GenBank/DDBJ whole genome shotgun (WGS) entry which is preliminary data.</text>
</comment>
<keyword evidence="3" id="KW-0862">Zinc</keyword>
<dbReference type="RefSeq" id="XP_056044103.1">
    <property type="nucleotide sequence ID" value="XM_056185032.1"/>
</dbReference>
<feature type="domain" description="UBR-type" evidence="6">
    <location>
        <begin position="38"/>
        <end position="112"/>
    </location>
</feature>
<dbReference type="GO" id="GO:0061630">
    <property type="term" value="F:ubiquitin protein ligase activity"/>
    <property type="evidence" value="ECO:0007669"/>
    <property type="project" value="InterPro"/>
</dbReference>
<keyword evidence="2" id="KW-0863">Zinc-finger</keyword>
<feature type="zinc finger region" description="UBR-type" evidence="4">
    <location>
        <begin position="38"/>
        <end position="112"/>
    </location>
</feature>
<dbReference type="PANTHER" id="PTHR13513:SF9">
    <property type="entry name" value="E3 UBIQUITIN-PROTEIN LIGASE UBR7-RELATED"/>
    <property type="match status" value="1"/>
</dbReference>
<dbReference type="GO" id="GO:0008270">
    <property type="term" value="F:zinc ion binding"/>
    <property type="evidence" value="ECO:0007669"/>
    <property type="project" value="UniProtKB-KW"/>
</dbReference>
<evidence type="ECO:0000256" key="2">
    <source>
        <dbReference type="ARBA" id="ARBA00022771"/>
    </source>
</evidence>
<name>A0AAD7QST2_9ASCO</name>
<dbReference type="GO" id="GO:0005737">
    <property type="term" value="C:cytoplasm"/>
    <property type="evidence" value="ECO:0007669"/>
    <property type="project" value="TreeGrafter"/>
</dbReference>
<dbReference type="SMART" id="SM00396">
    <property type="entry name" value="ZnF_UBR1"/>
    <property type="match status" value="1"/>
</dbReference>
<feature type="region of interest" description="Disordered" evidence="5">
    <location>
        <begin position="296"/>
        <end position="315"/>
    </location>
</feature>
<organism evidence="7 8">
    <name type="scientific">Lipomyces tetrasporus</name>
    <dbReference type="NCBI Taxonomy" id="54092"/>
    <lineage>
        <taxon>Eukaryota</taxon>
        <taxon>Fungi</taxon>
        <taxon>Dikarya</taxon>
        <taxon>Ascomycota</taxon>
        <taxon>Saccharomycotina</taxon>
        <taxon>Lipomycetes</taxon>
        <taxon>Lipomycetales</taxon>
        <taxon>Lipomycetaceae</taxon>
        <taxon>Lipomyces</taxon>
    </lineage>
</organism>
<dbReference type="CDD" id="cd19677">
    <property type="entry name" value="UBR-box_UBR7"/>
    <property type="match status" value="1"/>
</dbReference>
<evidence type="ECO:0000256" key="1">
    <source>
        <dbReference type="ARBA" id="ARBA00022723"/>
    </source>
</evidence>
<dbReference type="InterPro" id="IPR040204">
    <property type="entry name" value="UBR7"/>
</dbReference>
<dbReference type="Proteomes" id="UP001217417">
    <property type="component" value="Unassembled WGS sequence"/>
</dbReference>
<evidence type="ECO:0000259" key="6">
    <source>
        <dbReference type="PROSITE" id="PS51157"/>
    </source>
</evidence>
<dbReference type="GeneID" id="80880198"/>
<keyword evidence="8" id="KW-1185">Reference proteome</keyword>
<evidence type="ECO:0000256" key="3">
    <source>
        <dbReference type="ARBA" id="ARBA00022833"/>
    </source>
</evidence>
<feature type="region of interest" description="Disordered" evidence="5">
    <location>
        <begin position="400"/>
        <end position="430"/>
    </location>
</feature>
<dbReference type="InterPro" id="IPR047506">
    <property type="entry name" value="UBR7-like_UBR-box"/>
</dbReference>
<keyword evidence="1" id="KW-0479">Metal-binding</keyword>
<evidence type="ECO:0000256" key="4">
    <source>
        <dbReference type="PROSITE-ProRule" id="PRU00508"/>
    </source>
</evidence>
<evidence type="ECO:0000313" key="7">
    <source>
        <dbReference type="EMBL" id="KAJ8100653.1"/>
    </source>
</evidence>
<sequence>MSVSESAGSPESITALDYIETQQQLEHDARDALPYDPTHCTYFDGALRQPVYACLTCNEKSKGSKAAGVCYSCSIQCHSDHDLVELFNKRNFTCDCGTTRMSAFGGCNLRKNFNELDIPSSSNRYDHNFEGRFCSCNSKYNPETEKGTMYQCLLGDVCNEDWYHEECILGLPFPPVESTPKLPKAPRGHPTGADLLHISPERANKMPPSPKGHPTKVVIDAIDTTEIDSSEIGDDVPNKTEPKSPSGHPTGVKLYPIDYSEFNTSSSPSTKTKEPSSPKGHPTGINLLPELTGEVRGSASDDEEDGEDHVPPPGFPDESLFEAFICWKCVEKHRKFLGRWAGWNGVAMEAVLRTKHGDASTAAHVRELNGLKRVLEDSEAIAQNAKRVDLDHDSDVRDDSLVGSLSSTSSTSSHISSTSTTASSVDEHPTCKMPTGIPAAEVFSLFLVEGWRQNICRCAECLKFLDRFPMLKDEEITYEPPQDEDETSSLLEAGTRALNSMPHISAMEGLYAYNKVKTKLASFLKPFAEQGKIVSEQDVKTFFDDIKNK</sequence>
<reference evidence="7" key="1">
    <citation type="submission" date="2023-03" db="EMBL/GenBank/DDBJ databases">
        <title>Near-Complete genome sequence of Lipomyces tetrasporous NRRL Y-64009, an oleaginous yeast capable of growing on lignocellulosic hydrolysates.</title>
        <authorList>
            <consortium name="Lawrence Berkeley National Laboratory"/>
            <person name="Jagtap S.S."/>
            <person name="Liu J.-J."/>
            <person name="Walukiewicz H.E."/>
            <person name="Pangilinan J."/>
            <person name="Lipzen A."/>
            <person name="Ahrendt S."/>
            <person name="Koriabine M."/>
            <person name="Cobaugh K."/>
            <person name="Salamov A."/>
            <person name="Yoshinaga Y."/>
            <person name="Ng V."/>
            <person name="Daum C."/>
            <person name="Grigoriev I.V."/>
            <person name="Slininger P.J."/>
            <person name="Dien B.S."/>
            <person name="Jin Y.-S."/>
            <person name="Rao C.V."/>
        </authorList>
    </citation>
    <scope>NUCLEOTIDE SEQUENCE</scope>
    <source>
        <strain evidence="7">NRRL Y-64009</strain>
    </source>
</reference>
<feature type="region of interest" description="Disordered" evidence="5">
    <location>
        <begin position="226"/>
        <end position="291"/>
    </location>
</feature>
<evidence type="ECO:0000313" key="8">
    <source>
        <dbReference type="Proteomes" id="UP001217417"/>
    </source>
</evidence>
<proteinExistence type="predicted"/>
<feature type="compositionally biased region" description="Low complexity" evidence="5">
    <location>
        <begin position="404"/>
        <end position="424"/>
    </location>
</feature>
<gene>
    <name evidence="7" type="ORF">POJ06DRAFT_196544</name>
</gene>
<dbReference type="AlphaFoldDB" id="A0AAD7QST2"/>
<dbReference type="PANTHER" id="PTHR13513">
    <property type="entry name" value="E3 UBIQUITIN-PROTEIN LIGASE UBR7"/>
    <property type="match status" value="1"/>
</dbReference>
<dbReference type="PROSITE" id="PS51157">
    <property type="entry name" value="ZF_UBR"/>
    <property type="match status" value="1"/>
</dbReference>
<dbReference type="InterPro" id="IPR003126">
    <property type="entry name" value="Znf_UBR"/>
</dbReference>
<protein>
    <submittedName>
        <fullName evidence="7">Zinc finger in N-recognin-domain-containing protein</fullName>
    </submittedName>
</protein>
<accession>A0AAD7QST2</accession>
<evidence type="ECO:0000256" key="5">
    <source>
        <dbReference type="SAM" id="MobiDB-lite"/>
    </source>
</evidence>
<dbReference type="EMBL" id="JARPMG010000005">
    <property type="protein sequence ID" value="KAJ8100653.1"/>
    <property type="molecule type" value="Genomic_DNA"/>
</dbReference>
<dbReference type="Pfam" id="PF02207">
    <property type="entry name" value="zf-UBR"/>
    <property type="match status" value="1"/>
</dbReference>